<evidence type="ECO:0000313" key="9">
    <source>
        <dbReference type="Proteomes" id="UP000472265"/>
    </source>
</evidence>
<feature type="compositionally biased region" description="Pro residues" evidence="5">
    <location>
        <begin position="651"/>
        <end position="665"/>
    </location>
</feature>
<dbReference type="InterPro" id="IPR008936">
    <property type="entry name" value="Rho_GTPase_activation_prot"/>
</dbReference>
<dbReference type="Pfam" id="PF00620">
    <property type="entry name" value="RhoGAP"/>
    <property type="match status" value="1"/>
</dbReference>
<keyword evidence="3" id="KW-0963">Cytoplasm</keyword>
<dbReference type="GeneTree" id="ENSGT00940000158369"/>
<evidence type="ECO:0000256" key="1">
    <source>
        <dbReference type="ARBA" id="ARBA00004514"/>
    </source>
</evidence>
<dbReference type="FunFam" id="1.20.1270.60:FF:000053">
    <property type="entry name" value="SH3 domain-binding protein 1"/>
    <property type="match status" value="1"/>
</dbReference>
<dbReference type="Pfam" id="PF03114">
    <property type="entry name" value="BAR"/>
    <property type="match status" value="1"/>
</dbReference>
<feature type="domain" description="Rho-GAP" evidence="6">
    <location>
        <begin position="251"/>
        <end position="443"/>
    </location>
</feature>
<dbReference type="SMART" id="SM00721">
    <property type="entry name" value="BAR"/>
    <property type="match status" value="1"/>
</dbReference>
<keyword evidence="2" id="KW-0343">GTPase activation</keyword>
<evidence type="ECO:0000259" key="6">
    <source>
        <dbReference type="PROSITE" id="PS50238"/>
    </source>
</evidence>
<dbReference type="PROSITE" id="PS50238">
    <property type="entry name" value="RHOGAP"/>
    <property type="match status" value="1"/>
</dbReference>
<protein>
    <submittedName>
        <fullName evidence="8">SH3-domain binding protein 1</fullName>
    </submittedName>
</protein>
<feature type="region of interest" description="Disordered" evidence="5">
    <location>
        <begin position="565"/>
        <end position="717"/>
    </location>
</feature>
<dbReference type="SUPFAM" id="SSF103657">
    <property type="entry name" value="BAR/IMD domain-like"/>
    <property type="match status" value="1"/>
</dbReference>
<dbReference type="OMA" id="NHSQKGP"/>
<keyword evidence="9" id="KW-1185">Reference proteome</keyword>
<feature type="compositionally biased region" description="Low complexity" evidence="5">
    <location>
        <begin position="479"/>
        <end position="493"/>
    </location>
</feature>
<dbReference type="PANTHER" id="PTHR14130:SF12">
    <property type="entry name" value="BARGIN-RELATED"/>
    <property type="match status" value="1"/>
</dbReference>
<evidence type="ECO:0000256" key="5">
    <source>
        <dbReference type="SAM" id="MobiDB-lite"/>
    </source>
</evidence>
<dbReference type="OrthoDB" id="19923at2759"/>
<dbReference type="InParanoid" id="A0A671UQA9"/>
<dbReference type="GO" id="GO:0007165">
    <property type="term" value="P:signal transduction"/>
    <property type="evidence" value="ECO:0007669"/>
    <property type="project" value="InterPro"/>
</dbReference>
<dbReference type="Ensembl" id="ENSSAUT00010015674.1">
    <property type="protein sequence ID" value="ENSSAUP00010014770.1"/>
    <property type="gene ID" value="ENSSAUG00010006889.1"/>
</dbReference>
<dbReference type="GO" id="GO:0032956">
    <property type="term" value="P:regulation of actin cytoskeleton organization"/>
    <property type="evidence" value="ECO:0007669"/>
    <property type="project" value="TreeGrafter"/>
</dbReference>
<dbReference type="InterPro" id="IPR047165">
    <property type="entry name" value="RHG17/44/SH3BP1-like"/>
</dbReference>
<feature type="domain" description="BAR" evidence="7">
    <location>
        <begin position="14"/>
        <end position="239"/>
    </location>
</feature>
<evidence type="ECO:0000313" key="8">
    <source>
        <dbReference type="Ensembl" id="ENSSAUP00010014770.1"/>
    </source>
</evidence>
<proteinExistence type="predicted"/>
<evidence type="ECO:0000256" key="4">
    <source>
        <dbReference type="ARBA" id="ARBA00022553"/>
    </source>
</evidence>
<comment type="subcellular location">
    <subcellularLocation>
        <location evidence="1">Cytoplasm</location>
        <location evidence="1">Cytosol</location>
    </subcellularLocation>
</comment>
<dbReference type="GO" id="GO:0005096">
    <property type="term" value="F:GTPase activator activity"/>
    <property type="evidence" value="ECO:0007669"/>
    <property type="project" value="UniProtKB-KW"/>
</dbReference>
<dbReference type="AlphaFoldDB" id="A0A671UQA9"/>
<sequence length="717" mass="78758">MLRQSLSILKQLSSGAKTQDATDLLHEDLVLVEQRVEPAKKAAQVLHKKLQGCMQSQQGLDAEKRMKKLPLMLLSISMAESLKDFDAESSIRRVLEMCCFMEKMLASMLADFEMKVEKAVLEPLNKLSEDDLPEILKNKKQFAKLTTDWNNARSRSQASTGPQAKQDGLREEVEEAWRRLESIKDQYSADLYHFATKEEDYANYFIRLLELQAEYHKNSHEFLNRNISELKENHSQKGPPINLSNQKVYGEPLLSHLSQSNREIAAPIQECIHMLLRTGMSEEGLFRLAAAASVVKRLKNCLDQETVDHSEFSMDPHAVAGALKCYLRELPEPLMTFELYSDWFKAAGEKDPTEKLEQFKALLKRLPLENYNNLRYLVQFLSLLSEQQAVNKMTPSNIAIVLGPNLLWPRAEGEAALFDMASASSVQVVTVIEPLIQHSSSLFPEAVSFEIPELPEIPEETLPPPVSQSLMSEREKLSRTVSSSSSTASSCSSFHLPLSKTNSTASQDSGGFFLVKSGSVSRSGTTTWASPMAETAAPALPNSTPSSSPSVNPCPVVISNTSTACSSAANQGPAPLPKATGPAPSTGQIRSPTQRQSSEQGQLEPIFEAPPDSPRALVKISSPYKPKRSFNVTKANQANEQVTVQFSKVRPPAPPKFQAPTPPTAAPASTDTRTQPVPAPRASQKKPPPKKPGVKAPNCPPPLPPPSQPKAVPSIAQ</sequence>
<dbReference type="PROSITE" id="PS51021">
    <property type="entry name" value="BAR"/>
    <property type="match status" value="1"/>
</dbReference>
<dbReference type="InterPro" id="IPR000198">
    <property type="entry name" value="RhoGAP_dom"/>
</dbReference>
<evidence type="ECO:0000256" key="2">
    <source>
        <dbReference type="ARBA" id="ARBA00022468"/>
    </source>
</evidence>
<dbReference type="InterPro" id="IPR004148">
    <property type="entry name" value="BAR_dom"/>
</dbReference>
<dbReference type="GO" id="GO:0005829">
    <property type="term" value="C:cytosol"/>
    <property type="evidence" value="ECO:0007669"/>
    <property type="project" value="UniProtKB-SubCell"/>
</dbReference>
<dbReference type="Proteomes" id="UP000472265">
    <property type="component" value="Chromosome 20"/>
</dbReference>
<feature type="compositionally biased region" description="Basic residues" evidence="5">
    <location>
        <begin position="683"/>
        <end position="693"/>
    </location>
</feature>
<evidence type="ECO:0000256" key="3">
    <source>
        <dbReference type="ARBA" id="ARBA00022490"/>
    </source>
</evidence>
<feature type="compositionally biased region" description="Polar residues" evidence="5">
    <location>
        <begin position="499"/>
        <end position="508"/>
    </location>
</feature>
<evidence type="ECO:0000259" key="7">
    <source>
        <dbReference type="PROSITE" id="PS51021"/>
    </source>
</evidence>
<dbReference type="FunFam" id="1.10.555.10:FF:000001">
    <property type="entry name" value="Rho GTPase activating protein 44"/>
    <property type="match status" value="1"/>
</dbReference>
<reference evidence="8" key="1">
    <citation type="submission" date="2021-04" db="EMBL/GenBank/DDBJ databases">
        <authorList>
            <consortium name="Wellcome Sanger Institute Data Sharing"/>
        </authorList>
    </citation>
    <scope>NUCLEOTIDE SEQUENCE [LARGE SCALE GENOMIC DNA]</scope>
</reference>
<dbReference type="SMART" id="SM00324">
    <property type="entry name" value="RhoGAP"/>
    <property type="match status" value="1"/>
</dbReference>
<feature type="compositionally biased region" description="Polar residues" evidence="5">
    <location>
        <begin position="630"/>
        <end position="646"/>
    </location>
</feature>
<feature type="compositionally biased region" description="Polar residues" evidence="5">
    <location>
        <begin position="151"/>
        <end position="163"/>
    </location>
</feature>
<keyword evidence="4" id="KW-0597">Phosphoprotein</keyword>
<dbReference type="Gene3D" id="1.10.555.10">
    <property type="entry name" value="Rho GTPase activation protein"/>
    <property type="match status" value="1"/>
</dbReference>
<dbReference type="Gene3D" id="1.20.1270.60">
    <property type="entry name" value="Arfaptin homology (AH) domain/BAR domain"/>
    <property type="match status" value="1"/>
</dbReference>
<feature type="region of interest" description="Disordered" evidence="5">
    <location>
        <begin position="151"/>
        <end position="170"/>
    </location>
</feature>
<dbReference type="InterPro" id="IPR027267">
    <property type="entry name" value="AH/BAR_dom_sf"/>
</dbReference>
<reference evidence="8" key="2">
    <citation type="submission" date="2025-08" db="UniProtKB">
        <authorList>
            <consortium name="Ensembl"/>
        </authorList>
    </citation>
    <scope>IDENTIFICATION</scope>
</reference>
<gene>
    <name evidence="8" type="primary">sh3bp1</name>
</gene>
<dbReference type="SUPFAM" id="SSF48350">
    <property type="entry name" value="GTPase activation domain, GAP"/>
    <property type="match status" value="1"/>
</dbReference>
<dbReference type="PANTHER" id="PTHR14130">
    <property type="entry name" value="3BP-1 RELATED RHOGAP"/>
    <property type="match status" value="1"/>
</dbReference>
<feature type="compositionally biased region" description="Polar residues" evidence="5">
    <location>
        <begin position="583"/>
        <end position="601"/>
    </location>
</feature>
<feature type="compositionally biased region" description="Pro residues" evidence="5">
    <location>
        <begin position="698"/>
        <end position="708"/>
    </location>
</feature>
<accession>A0A671UQA9</accession>
<dbReference type="GO" id="GO:0035020">
    <property type="term" value="P:regulation of Rac protein signal transduction"/>
    <property type="evidence" value="ECO:0007669"/>
    <property type="project" value="TreeGrafter"/>
</dbReference>
<dbReference type="CDD" id="cd07620">
    <property type="entry name" value="BAR_SH3BP1"/>
    <property type="match status" value="1"/>
</dbReference>
<organism evidence="8 9">
    <name type="scientific">Sparus aurata</name>
    <name type="common">Gilthead sea bream</name>
    <dbReference type="NCBI Taxonomy" id="8175"/>
    <lineage>
        <taxon>Eukaryota</taxon>
        <taxon>Metazoa</taxon>
        <taxon>Chordata</taxon>
        <taxon>Craniata</taxon>
        <taxon>Vertebrata</taxon>
        <taxon>Euteleostomi</taxon>
        <taxon>Actinopterygii</taxon>
        <taxon>Neopterygii</taxon>
        <taxon>Teleostei</taxon>
        <taxon>Neoteleostei</taxon>
        <taxon>Acanthomorphata</taxon>
        <taxon>Eupercaria</taxon>
        <taxon>Spariformes</taxon>
        <taxon>Sparidae</taxon>
        <taxon>Sparus</taxon>
    </lineage>
</organism>
<reference evidence="8" key="3">
    <citation type="submission" date="2025-09" db="UniProtKB">
        <authorList>
            <consortium name="Ensembl"/>
        </authorList>
    </citation>
    <scope>IDENTIFICATION</scope>
</reference>
<name>A0A671UQA9_SPAAU</name>
<feature type="region of interest" description="Disordered" evidence="5">
    <location>
        <begin position="456"/>
        <end position="508"/>
    </location>
</feature>